<dbReference type="InParanoid" id="A0A067N7J3"/>
<dbReference type="VEuPathDB" id="FungiDB:PLEOSDRAFT_1087399"/>
<reference evidence="2" key="1">
    <citation type="journal article" date="2014" name="Proc. Natl. Acad. Sci. U.S.A.">
        <title>Extensive sampling of basidiomycete genomes demonstrates inadequacy of the white-rot/brown-rot paradigm for wood decay fungi.</title>
        <authorList>
            <person name="Riley R."/>
            <person name="Salamov A.A."/>
            <person name="Brown D.W."/>
            <person name="Nagy L.G."/>
            <person name="Floudas D."/>
            <person name="Held B.W."/>
            <person name="Levasseur A."/>
            <person name="Lombard V."/>
            <person name="Morin E."/>
            <person name="Otillar R."/>
            <person name="Lindquist E.A."/>
            <person name="Sun H."/>
            <person name="LaButti K.M."/>
            <person name="Schmutz J."/>
            <person name="Jabbour D."/>
            <person name="Luo H."/>
            <person name="Baker S.E."/>
            <person name="Pisabarro A.G."/>
            <person name="Walton J.D."/>
            <person name="Blanchette R.A."/>
            <person name="Henrissat B."/>
            <person name="Martin F."/>
            <person name="Cullen D."/>
            <person name="Hibbett D.S."/>
            <person name="Grigoriev I.V."/>
        </authorList>
    </citation>
    <scope>NUCLEOTIDE SEQUENCE [LARGE SCALE GENOMIC DNA]</scope>
    <source>
        <strain evidence="2">PC15</strain>
    </source>
</reference>
<dbReference type="Proteomes" id="UP000027073">
    <property type="component" value="Unassembled WGS sequence"/>
</dbReference>
<dbReference type="AlphaFoldDB" id="A0A067N7J3"/>
<organism evidence="1 2">
    <name type="scientific">Pleurotus ostreatus (strain PC15)</name>
    <name type="common">Oyster mushroom</name>
    <dbReference type="NCBI Taxonomy" id="1137138"/>
    <lineage>
        <taxon>Eukaryota</taxon>
        <taxon>Fungi</taxon>
        <taxon>Dikarya</taxon>
        <taxon>Basidiomycota</taxon>
        <taxon>Agaricomycotina</taxon>
        <taxon>Agaricomycetes</taxon>
        <taxon>Agaricomycetidae</taxon>
        <taxon>Agaricales</taxon>
        <taxon>Pleurotineae</taxon>
        <taxon>Pleurotaceae</taxon>
        <taxon>Pleurotus</taxon>
    </lineage>
</organism>
<sequence length="363" mass="41431">MFSSYDSPENQFINAAAQDVNAIPVGHGLESTTREVLAATIIDPRNGSGKILLVEAPAFNYEIQTIRNSERLLVRWLDDTSYSFQRDAVRVLYLGKISDPRITISPFVHLGMLERVLGKNFNQKVHLATTMWARAPLSTLTKAEQREKELQTTQWQSWLNSGSRYHRFDGTYQSAWSIIEDVIKPASPDVPNSHLQRNRFSRVLSLFTRSRSTYHGVFGKWQELYPGGFRGMEQQMSVKKDTLSCIIYLHRIEVNRMVPTQLSTLLRKIRASSLCRKNVLPPSLFVTTMWNDVGEEKGNYQFNLLRSHVPGALRIVRHDDCREPAWALLDDSSLRKSLQVLHGSSTVSVQTTRVAATLDNWRP</sequence>
<dbReference type="HOGENOM" id="CLU_763163_0_0_1"/>
<name>A0A067N7J3_PLEO1</name>
<dbReference type="EMBL" id="KL198014">
    <property type="protein sequence ID" value="KDQ22920.1"/>
    <property type="molecule type" value="Genomic_DNA"/>
</dbReference>
<proteinExistence type="predicted"/>
<protein>
    <submittedName>
        <fullName evidence="1">Uncharacterized protein</fullName>
    </submittedName>
</protein>
<accession>A0A067N7J3</accession>
<evidence type="ECO:0000313" key="1">
    <source>
        <dbReference type="EMBL" id="KDQ22920.1"/>
    </source>
</evidence>
<dbReference type="OrthoDB" id="2130433at2759"/>
<evidence type="ECO:0000313" key="2">
    <source>
        <dbReference type="Proteomes" id="UP000027073"/>
    </source>
</evidence>
<dbReference type="InterPro" id="IPR027417">
    <property type="entry name" value="P-loop_NTPase"/>
</dbReference>
<gene>
    <name evidence="1" type="ORF">PLEOSDRAFT_1087399</name>
</gene>
<dbReference type="Gene3D" id="3.40.50.300">
    <property type="entry name" value="P-loop containing nucleotide triphosphate hydrolases"/>
    <property type="match status" value="1"/>
</dbReference>
<dbReference type="STRING" id="1137138.A0A067N7J3"/>